<gene>
    <name evidence="2" type="ORF">GCM10007925_10780</name>
</gene>
<evidence type="ECO:0000256" key="1">
    <source>
        <dbReference type="SAM" id="Phobius"/>
    </source>
</evidence>
<organism evidence="2 3">
    <name type="scientific">Sphingomonas astaxanthinifaciens DSM 22298</name>
    <dbReference type="NCBI Taxonomy" id="1123267"/>
    <lineage>
        <taxon>Bacteria</taxon>
        <taxon>Pseudomonadati</taxon>
        <taxon>Pseudomonadota</taxon>
        <taxon>Alphaproteobacteria</taxon>
        <taxon>Sphingomonadales</taxon>
        <taxon>Sphingomonadaceae</taxon>
        <taxon>Sphingomonas</taxon>
    </lineage>
</organism>
<protein>
    <submittedName>
        <fullName evidence="2">Uncharacterized protein</fullName>
    </submittedName>
</protein>
<sequence>MSFEELQGRARWADDDRALTRLEHLLMRYPELAPAETSEIGQRLLATGPLDMGLLSANPAAWAQAERYRADHPHLFRMSLTSRLWLAALALAVVGSIIWLWDVAVP</sequence>
<keyword evidence="1" id="KW-0472">Membrane</keyword>
<proteinExistence type="predicted"/>
<keyword evidence="3" id="KW-1185">Reference proteome</keyword>
<dbReference type="EMBL" id="BSOO01000008">
    <property type="protein sequence ID" value="GLR47367.1"/>
    <property type="molecule type" value="Genomic_DNA"/>
</dbReference>
<dbReference type="Proteomes" id="UP001156703">
    <property type="component" value="Unassembled WGS sequence"/>
</dbReference>
<keyword evidence="1" id="KW-1133">Transmembrane helix</keyword>
<reference evidence="3" key="1">
    <citation type="journal article" date="2019" name="Int. J. Syst. Evol. Microbiol.">
        <title>The Global Catalogue of Microorganisms (GCM) 10K type strain sequencing project: providing services to taxonomists for standard genome sequencing and annotation.</title>
        <authorList>
            <consortium name="The Broad Institute Genomics Platform"/>
            <consortium name="The Broad Institute Genome Sequencing Center for Infectious Disease"/>
            <person name="Wu L."/>
            <person name="Ma J."/>
        </authorList>
    </citation>
    <scope>NUCLEOTIDE SEQUENCE [LARGE SCALE GENOMIC DNA]</scope>
    <source>
        <strain evidence="3">NBRC 102146</strain>
    </source>
</reference>
<feature type="transmembrane region" description="Helical" evidence="1">
    <location>
        <begin position="84"/>
        <end position="101"/>
    </location>
</feature>
<dbReference type="RefSeq" id="WP_029940116.1">
    <property type="nucleotide sequence ID" value="NZ_BSOO01000008.1"/>
</dbReference>
<evidence type="ECO:0000313" key="2">
    <source>
        <dbReference type="EMBL" id="GLR47367.1"/>
    </source>
</evidence>
<name>A0ABQ5Z759_9SPHN</name>
<keyword evidence="1" id="KW-0812">Transmembrane</keyword>
<evidence type="ECO:0000313" key="3">
    <source>
        <dbReference type="Proteomes" id="UP001156703"/>
    </source>
</evidence>
<accession>A0ABQ5Z759</accession>
<comment type="caution">
    <text evidence="2">The sequence shown here is derived from an EMBL/GenBank/DDBJ whole genome shotgun (WGS) entry which is preliminary data.</text>
</comment>